<organism evidence="2 3">
    <name type="scientific">Luteolibacter rhizosphaerae</name>
    <dbReference type="NCBI Taxonomy" id="2989719"/>
    <lineage>
        <taxon>Bacteria</taxon>
        <taxon>Pseudomonadati</taxon>
        <taxon>Verrucomicrobiota</taxon>
        <taxon>Verrucomicrobiia</taxon>
        <taxon>Verrucomicrobiales</taxon>
        <taxon>Verrucomicrobiaceae</taxon>
        <taxon>Luteolibacter</taxon>
    </lineage>
</organism>
<keyword evidence="3" id="KW-1185">Reference proteome</keyword>
<sequence>MNKLTSLLGLAFACSALTAEAVTTFSFITDVWTNGSNTQTGYLNNATSGTLVKDGVTLTFQSSIVGTADPSTRNLTLDTSGNPTGFILGTQDDANDLNGTLLHYQRWDFTFSVPVILGSLGLDDVDSDQSNLAGGNGFRDAIAAEAFLTLAPGSIGSGIDAGFVFTQDTSLSAGIIATGNGQSITYAISGPAGNPNNAPAYRTFLDFGDTPISSFSIYSFSDRDNAHRVSIFQGILSITPAPVPEPAAVLLGMLGLVPLLRRRR</sequence>
<feature type="chain" id="PRO_5046468079" description="PEP-CTERM sorting domain-containing protein" evidence="1">
    <location>
        <begin position="22"/>
        <end position="264"/>
    </location>
</feature>
<name>A0ABT3G1G0_9BACT</name>
<dbReference type="RefSeq" id="WP_264512680.1">
    <property type="nucleotide sequence ID" value="NZ_JAPDDR010000003.1"/>
</dbReference>
<reference evidence="2" key="1">
    <citation type="submission" date="2022-10" db="EMBL/GenBank/DDBJ databases">
        <title>Luteolibacter sp. GHJ8, whole genome shotgun sequencing project.</title>
        <authorList>
            <person name="Zhao G."/>
            <person name="Shen L."/>
        </authorList>
    </citation>
    <scope>NUCLEOTIDE SEQUENCE</scope>
    <source>
        <strain evidence="2">GHJ8</strain>
    </source>
</reference>
<evidence type="ECO:0000313" key="2">
    <source>
        <dbReference type="EMBL" id="MCW1913334.1"/>
    </source>
</evidence>
<gene>
    <name evidence="2" type="ORF">OJ996_07110</name>
</gene>
<evidence type="ECO:0000256" key="1">
    <source>
        <dbReference type="SAM" id="SignalP"/>
    </source>
</evidence>
<proteinExistence type="predicted"/>
<dbReference type="Proteomes" id="UP001165653">
    <property type="component" value="Unassembled WGS sequence"/>
</dbReference>
<feature type="signal peptide" evidence="1">
    <location>
        <begin position="1"/>
        <end position="21"/>
    </location>
</feature>
<comment type="caution">
    <text evidence="2">The sequence shown here is derived from an EMBL/GenBank/DDBJ whole genome shotgun (WGS) entry which is preliminary data.</text>
</comment>
<dbReference type="EMBL" id="JAPDDR010000003">
    <property type="protein sequence ID" value="MCW1913334.1"/>
    <property type="molecule type" value="Genomic_DNA"/>
</dbReference>
<evidence type="ECO:0008006" key="4">
    <source>
        <dbReference type="Google" id="ProtNLM"/>
    </source>
</evidence>
<evidence type="ECO:0000313" key="3">
    <source>
        <dbReference type="Proteomes" id="UP001165653"/>
    </source>
</evidence>
<keyword evidence="1" id="KW-0732">Signal</keyword>
<accession>A0ABT3G1G0</accession>
<protein>
    <recommendedName>
        <fullName evidence="4">PEP-CTERM sorting domain-containing protein</fullName>
    </recommendedName>
</protein>